<gene>
    <name evidence="3" type="ORF">HDF15_004220</name>
</gene>
<evidence type="ECO:0000256" key="2">
    <source>
        <dbReference type="SAM" id="SignalP"/>
    </source>
</evidence>
<organism evidence="3 4">
    <name type="scientific">Granulicella mallensis</name>
    <dbReference type="NCBI Taxonomy" id="940614"/>
    <lineage>
        <taxon>Bacteria</taxon>
        <taxon>Pseudomonadati</taxon>
        <taxon>Acidobacteriota</taxon>
        <taxon>Terriglobia</taxon>
        <taxon>Terriglobales</taxon>
        <taxon>Acidobacteriaceae</taxon>
        <taxon>Granulicella</taxon>
    </lineage>
</organism>
<feature type="chain" id="PRO_5030743492" description="DUF3999 domain-containing protein" evidence="2">
    <location>
        <begin position="21"/>
        <end position="439"/>
    </location>
</feature>
<comment type="caution">
    <text evidence="3">The sequence shown here is derived from an EMBL/GenBank/DDBJ whole genome shotgun (WGS) entry which is preliminary data.</text>
</comment>
<dbReference type="Proteomes" id="UP000584867">
    <property type="component" value="Unassembled WGS sequence"/>
</dbReference>
<keyword evidence="1" id="KW-1133">Transmembrane helix</keyword>
<reference evidence="3 4" key="1">
    <citation type="submission" date="2020-08" db="EMBL/GenBank/DDBJ databases">
        <title>Genomic Encyclopedia of Type Strains, Phase IV (KMG-V): Genome sequencing to study the core and pangenomes of soil and plant-associated prokaryotes.</title>
        <authorList>
            <person name="Whitman W."/>
        </authorList>
    </citation>
    <scope>NUCLEOTIDE SEQUENCE [LARGE SCALE GENOMIC DNA]</scope>
    <source>
        <strain evidence="3 4">X5P3</strain>
    </source>
</reference>
<keyword evidence="2" id="KW-0732">Signal</keyword>
<feature type="transmembrane region" description="Helical" evidence="1">
    <location>
        <begin position="408"/>
        <end position="425"/>
    </location>
</feature>
<protein>
    <recommendedName>
        <fullName evidence="5">DUF3999 domain-containing protein</fullName>
    </recommendedName>
</protein>
<dbReference type="RefSeq" id="WP_184258898.1">
    <property type="nucleotide sequence ID" value="NZ_JACHIO010000020.1"/>
</dbReference>
<evidence type="ECO:0008006" key="5">
    <source>
        <dbReference type="Google" id="ProtNLM"/>
    </source>
</evidence>
<dbReference type="AlphaFoldDB" id="A0A7W7ZTG4"/>
<evidence type="ECO:0000313" key="3">
    <source>
        <dbReference type="EMBL" id="MBB5065850.1"/>
    </source>
</evidence>
<keyword evidence="1" id="KW-0812">Transmembrane</keyword>
<proteinExistence type="predicted"/>
<feature type="signal peptide" evidence="2">
    <location>
        <begin position="1"/>
        <end position="20"/>
    </location>
</feature>
<evidence type="ECO:0000256" key="1">
    <source>
        <dbReference type="SAM" id="Phobius"/>
    </source>
</evidence>
<accession>A0A7W7ZTG4</accession>
<keyword evidence="1" id="KW-0472">Membrane</keyword>
<name>A0A7W7ZTG4_9BACT</name>
<sequence length="439" mass="47914">MKTLLALVATLLLQMASVSAGPVAEPQHLRYERVVDLPGDASGQACVTLDSTVFAHAATESLNDLRLYAKNSTVETPFTLTESEPQHPEDESAQVRNVAGGKGEVSFDIVMPPRPYTAVVLDLAAQNFFATAHVSGAEGIGKRTELGSFELFDLSAQHLSRSTTLPLQESTFSELHVELHLTPAPGSRGADFGPAIVKGARVPPSREAQTLYTTVAETDSISQRGHETLAKIAIPAHVPVERASFVLDPGFDRNFAREVRITATPHAARDRESIEAIEGEISRVKLPGTQFGAPIDSREMSVDAVLGANLRSSAMVELAVADGEKPLPLRSVRLEMRQRRICFDTAVSEAPYTLRYGDAILHASLYDYARWFVPAEKPLVATLGAERVNPGFVARVDRRPYIERHPELVWVVLLAGIAVLGSFALRSTRRHSQSRWEEK</sequence>
<dbReference type="EMBL" id="JACHIO010000020">
    <property type="protein sequence ID" value="MBB5065850.1"/>
    <property type="molecule type" value="Genomic_DNA"/>
</dbReference>
<evidence type="ECO:0000313" key="4">
    <source>
        <dbReference type="Proteomes" id="UP000584867"/>
    </source>
</evidence>